<dbReference type="Gene3D" id="1.20.5.100">
    <property type="entry name" value="Cytochrome c1, transmembrane anchor, C-terminal"/>
    <property type="match status" value="1"/>
</dbReference>
<feature type="region of interest" description="Disordered" evidence="1">
    <location>
        <begin position="1"/>
        <end position="114"/>
    </location>
</feature>
<organism evidence="3 4">
    <name type="scientific">Modicella reniformis</name>
    <dbReference type="NCBI Taxonomy" id="1440133"/>
    <lineage>
        <taxon>Eukaryota</taxon>
        <taxon>Fungi</taxon>
        <taxon>Fungi incertae sedis</taxon>
        <taxon>Mucoromycota</taxon>
        <taxon>Mortierellomycotina</taxon>
        <taxon>Mortierellomycetes</taxon>
        <taxon>Mortierellales</taxon>
        <taxon>Mortierellaceae</taxon>
        <taxon>Modicella</taxon>
    </lineage>
</organism>
<feature type="region of interest" description="Disordered" evidence="1">
    <location>
        <begin position="335"/>
        <end position="473"/>
    </location>
</feature>
<dbReference type="Proteomes" id="UP000749646">
    <property type="component" value="Unassembled WGS sequence"/>
</dbReference>
<keyword evidence="4" id="KW-1185">Reference proteome</keyword>
<keyword evidence="2" id="KW-0472">Membrane</keyword>
<evidence type="ECO:0000313" key="4">
    <source>
        <dbReference type="Proteomes" id="UP000749646"/>
    </source>
</evidence>
<gene>
    <name evidence="3" type="ORF">BGZ65_011328</name>
</gene>
<feature type="non-terminal residue" evidence="3">
    <location>
        <position position="1"/>
    </location>
</feature>
<keyword evidence="2" id="KW-0812">Transmembrane</keyword>
<dbReference type="EMBL" id="JAAAHW010003312">
    <property type="protein sequence ID" value="KAF9985263.1"/>
    <property type="molecule type" value="Genomic_DNA"/>
</dbReference>
<feature type="region of interest" description="Disordered" evidence="1">
    <location>
        <begin position="162"/>
        <end position="188"/>
    </location>
</feature>
<dbReference type="OrthoDB" id="2421828at2759"/>
<feature type="compositionally biased region" description="Low complexity" evidence="1">
    <location>
        <begin position="342"/>
        <end position="351"/>
    </location>
</feature>
<evidence type="ECO:0000313" key="3">
    <source>
        <dbReference type="EMBL" id="KAF9985263.1"/>
    </source>
</evidence>
<accession>A0A9P6MAE3</accession>
<keyword evidence="2" id="KW-1133">Transmembrane helix</keyword>
<feature type="compositionally biased region" description="Low complexity" evidence="1">
    <location>
        <begin position="1"/>
        <end position="80"/>
    </location>
</feature>
<reference evidence="3" key="1">
    <citation type="journal article" date="2020" name="Fungal Divers.">
        <title>Resolving the Mortierellaceae phylogeny through synthesis of multi-gene phylogenetics and phylogenomics.</title>
        <authorList>
            <person name="Vandepol N."/>
            <person name="Liber J."/>
            <person name="Desiro A."/>
            <person name="Na H."/>
            <person name="Kennedy M."/>
            <person name="Barry K."/>
            <person name="Grigoriev I.V."/>
            <person name="Miller A.N."/>
            <person name="O'Donnell K."/>
            <person name="Stajich J.E."/>
            <person name="Bonito G."/>
        </authorList>
    </citation>
    <scope>NUCLEOTIDE SEQUENCE</scope>
    <source>
        <strain evidence="3">MES-2147</strain>
    </source>
</reference>
<protein>
    <submittedName>
        <fullName evidence="3">Uncharacterized protein</fullName>
    </submittedName>
</protein>
<name>A0A9P6MAE3_9FUNG</name>
<evidence type="ECO:0000256" key="1">
    <source>
        <dbReference type="SAM" id="MobiDB-lite"/>
    </source>
</evidence>
<feature type="compositionally biased region" description="Polar residues" evidence="1">
    <location>
        <begin position="81"/>
        <end position="105"/>
    </location>
</feature>
<feature type="transmembrane region" description="Helical" evidence="2">
    <location>
        <begin position="117"/>
        <end position="139"/>
    </location>
</feature>
<evidence type="ECO:0000256" key="2">
    <source>
        <dbReference type="SAM" id="Phobius"/>
    </source>
</evidence>
<feature type="compositionally biased region" description="Polar residues" evidence="1">
    <location>
        <begin position="352"/>
        <end position="364"/>
    </location>
</feature>
<dbReference type="AlphaFoldDB" id="A0A9P6MAE3"/>
<comment type="caution">
    <text evidence="3">The sequence shown here is derived from an EMBL/GenBank/DDBJ whole genome shotgun (WGS) entry which is preliminary data.</text>
</comment>
<feature type="compositionally biased region" description="Low complexity" evidence="1">
    <location>
        <begin position="383"/>
        <end position="419"/>
    </location>
</feature>
<sequence length="473" mass="50745">FPDPASTTSSSTTTTSSATTTTTTTTTPTPTTTTTTTTTPTPTTTTTTTTTTPTPTTTTSTISLIPTTTTISSRTTVVTTPEGTLTSSRSSVQSTTALPTSTIRDSSSNSNSSNVPVIVGSVVGIAAVIIIVATTFICFRRRRRKTRELTFDTLQGISASSRQRYNNGSAAGRASVTPSGFDDGYDYESQSNVGHAQGYAAHVGYGDNGYDPFGTPQQSYQNPSIFQEDSLTYAGVMGRNRAGYDQNLPEIMYRNGDDLSNPAGDAAGLYDDNTYNQQTGWNQDMGGHYPEPKGLWVANPTTEKAYQQEFQPTYKSDNPNDIELQQPRLSYEKNSINQYDNSSDTVVDSSSPRSKFQGHNTQVLPESPRTRQLRGGDLFGEDANNASSSPRSAAAQATATNGQDTTLTTTPPSSSPRLLNRGEMRSLESSIHSPPQTPGEGVQSYANDYAAGRPSMDIGPNKSLRTQRREDWS</sequence>
<proteinExistence type="predicted"/>